<feature type="domain" description="Radical SAM core" evidence="1">
    <location>
        <begin position="79"/>
        <end position="308"/>
    </location>
</feature>
<dbReference type="Proteomes" id="UP000030652">
    <property type="component" value="Unassembled WGS sequence"/>
</dbReference>
<dbReference type="EC" id="4.1.99.-" evidence="2"/>
<gene>
    <name evidence="2" type="primary">splb</name>
    <name evidence="2" type="ORF">SCABRO_01711</name>
</gene>
<dbReference type="EMBL" id="JRYO01000120">
    <property type="protein sequence ID" value="KHE92562.1"/>
    <property type="molecule type" value="Genomic_DNA"/>
</dbReference>
<dbReference type="GO" id="GO:0042601">
    <property type="term" value="C:endospore-forming forespore"/>
    <property type="evidence" value="ECO:0007669"/>
    <property type="project" value="TreeGrafter"/>
</dbReference>
<dbReference type="GO" id="GO:0003913">
    <property type="term" value="F:DNA photolyase activity"/>
    <property type="evidence" value="ECO:0007669"/>
    <property type="project" value="TreeGrafter"/>
</dbReference>
<proteinExistence type="predicted"/>
<reference evidence="2 3" key="1">
    <citation type="submission" date="2014-10" db="EMBL/GenBank/DDBJ databases">
        <title>Draft genome of anammox bacterium scalindua brodae, obtained using differential coverage binning of sequence data from two enrichment reactors.</title>
        <authorList>
            <person name="Speth D.R."/>
            <person name="Russ L."/>
            <person name="Kartal B."/>
            <person name="Op den Camp H.J."/>
            <person name="Dutilh B.E."/>
            <person name="Jetten M.S."/>
        </authorList>
    </citation>
    <scope>NUCLEOTIDE SEQUENCE [LARGE SCALE GENOMIC DNA]</scope>
    <source>
        <strain evidence="2">RU1</strain>
    </source>
</reference>
<comment type="caution">
    <text evidence="2">The sequence shown here is derived from an EMBL/GenBank/DDBJ whole genome shotgun (WGS) entry which is preliminary data.</text>
</comment>
<dbReference type="PROSITE" id="PS51918">
    <property type="entry name" value="RADICAL_SAM"/>
    <property type="match status" value="1"/>
</dbReference>
<name>A0A0B0EHL9_9BACT</name>
<dbReference type="GO" id="GO:1904047">
    <property type="term" value="F:S-adenosyl-L-methionine binding"/>
    <property type="evidence" value="ECO:0007669"/>
    <property type="project" value="TreeGrafter"/>
</dbReference>
<dbReference type="InterPro" id="IPR058240">
    <property type="entry name" value="rSAM_sf"/>
</dbReference>
<dbReference type="PANTHER" id="PTHR37822:SF2">
    <property type="entry name" value="SPORE PHOTOPRODUCT LYASE"/>
    <property type="match status" value="1"/>
</dbReference>
<dbReference type="InterPro" id="IPR049539">
    <property type="entry name" value="SPL"/>
</dbReference>
<dbReference type="Gene3D" id="3.40.50.12110">
    <property type="match status" value="1"/>
</dbReference>
<keyword evidence="2" id="KW-0456">Lyase</keyword>
<dbReference type="GO" id="GO:0051539">
    <property type="term" value="F:4 iron, 4 sulfur cluster binding"/>
    <property type="evidence" value="ECO:0007669"/>
    <property type="project" value="TreeGrafter"/>
</dbReference>
<accession>A0A0B0EHL9</accession>
<dbReference type="Pfam" id="PF20903">
    <property type="entry name" value="SPL"/>
    <property type="match status" value="1"/>
</dbReference>
<sequence length="349" mass="39991">MHKLQPKKIFIEKDVVNSPVTRQILDKLPDITVEYIDDYRSIKVDGRTTDDVFKKSKECLAIAGKKGELVKQFRCRDGIVGDTEYFISHGNNCSFDCDYCFLQCYFDNAVPTVFVNHDEMLDDIKDVLLAAGDKKIVFHAGELCDAMAFDDLTGLSCKLIPLFSEYPNARLELRTKTTTVENLLNIKAADNIVVSWTFSPQVIVDTHEHKTPSLEQRIRAAEDVQAAGYNVGICLDPIILCDDWFDHYKTMLEILFERLNIEMVKFISLGGFRYLSSLTRVIRERDPQTNLLLGEFVPCVDGKYRYFRPTRAEAYKEIGKVIRELAKDVKISLCMETPEVWNSVKDVLR</sequence>
<evidence type="ECO:0000259" key="1">
    <source>
        <dbReference type="PROSITE" id="PS51918"/>
    </source>
</evidence>
<protein>
    <submittedName>
        <fullName evidence="2">DNA repair photoproduct lyase</fullName>
        <ecNumber evidence="2">4.1.99.-</ecNumber>
    </submittedName>
</protein>
<organism evidence="2 3">
    <name type="scientific">Candidatus Scalindua brodae</name>
    <dbReference type="NCBI Taxonomy" id="237368"/>
    <lineage>
        <taxon>Bacteria</taxon>
        <taxon>Pseudomonadati</taxon>
        <taxon>Planctomycetota</taxon>
        <taxon>Candidatus Brocadiia</taxon>
        <taxon>Candidatus Brocadiales</taxon>
        <taxon>Candidatus Scalinduaceae</taxon>
        <taxon>Candidatus Scalindua</taxon>
    </lineage>
</organism>
<dbReference type="eggNOG" id="COG1533">
    <property type="taxonomic scope" value="Bacteria"/>
</dbReference>
<dbReference type="Gene3D" id="3.80.30.30">
    <property type="match status" value="1"/>
</dbReference>
<dbReference type="AlphaFoldDB" id="A0A0B0EHL9"/>
<dbReference type="InterPro" id="IPR007197">
    <property type="entry name" value="rSAM"/>
</dbReference>
<evidence type="ECO:0000313" key="2">
    <source>
        <dbReference type="EMBL" id="KHE92562.1"/>
    </source>
</evidence>
<dbReference type="PANTHER" id="PTHR37822">
    <property type="entry name" value="SPORE PHOTOPRODUCT LYASE-RELATED"/>
    <property type="match status" value="1"/>
</dbReference>
<dbReference type="SUPFAM" id="SSF102114">
    <property type="entry name" value="Radical SAM enzymes"/>
    <property type="match status" value="1"/>
</dbReference>
<evidence type="ECO:0000313" key="3">
    <source>
        <dbReference type="Proteomes" id="UP000030652"/>
    </source>
</evidence>